<sequence>MRPPFCKMAAPREKTAGRTPGGRLFSAAFFPDSRIMCTVVPVFHRNFTAFLVINGLVGAAEASFTIIAPSIIADMYVGDRRSRALSCYYGVAFIGSGLGYIDGSKVTSAASGDWRWAFRISPALGMIGVLLMFVFVKEPTRGAIGGNNSKPPSSKTWISDVKQLLKNWSFVFCTLGMTAVKFAAGAIGFHALTFLKRARDVIQPCQTEVCDSQDSLIFGGAMVIAGICGVVSGVEIAKRYSKYNPRADPIVCASGMLCSAIFLYFAIFMGNISLVATYVCLFLGILCLTLNCSVSAAIRLNVVPPASRSTAEAIFMIVSDLLGAAGSSYIIGLISDHIKHQNPDTDLWKFHSLQYALMVCPFVLAIGGGFFFGCALFIEEDRKRAETESEAACHGCRNQSATGTVRKKLAAPYSPQSVASARFILPSGHR</sequence>
<feature type="transmembrane region" description="Helical" evidence="8">
    <location>
        <begin position="249"/>
        <end position="269"/>
    </location>
</feature>
<keyword evidence="6 8" id="KW-0472">Membrane</keyword>
<proteinExistence type="inferred from homology"/>
<organism evidence="9 10">
    <name type="scientific">Ranitomeya imitator</name>
    <name type="common">mimic poison frog</name>
    <dbReference type="NCBI Taxonomy" id="111125"/>
    <lineage>
        <taxon>Eukaryota</taxon>
        <taxon>Metazoa</taxon>
        <taxon>Chordata</taxon>
        <taxon>Craniata</taxon>
        <taxon>Vertebrata</taxon>
        <taxon>Euteleostomi</taxon>
        <taxon>Amphibia</taxon>
        <taxon>Batrachia</taxon>
        <taxon>Anura</taxon>
        <taxon>Neobatrachia</taxon>
        <taxon>Hyloidea</taxon>
        <taxon>Dendrobatidae</taxon>
        <taxon>Dendrobatinae</taxon>
        <taxon>Ranitomeya</taxon>
    </lineage>
</organism>
<comment type="subcellular location">
    <subcellularLocation>
        <location evidence="1">Endomembrane system</location>
        <topology evidence="1">Multi-pass membrane protein</topology>
    </subcellularLocation>
</comment>
<evidence type="ECO:0000256" key="7">
    <source>
        <dbReference type="ARBA" id="ARBA00024338"/>
    </source>
</evidence>
<dbReference type="PANTHER" id="PTHR23505:SF13">
    <property type="entry name" value="PROTEIN SPINSTER HOMOLOG 1"/>
    <property type="match status" value="1"/>
</dbReference>
<keyword evidence="5" id="KW-0445">Lipid transport</keyword>
<dbReference type="CDD" id="cd17328">
    <property type="entry name" value="MFS_spinster_like"/>
    <property type="match status" value="1"/>
</dbReference>
<protein>
    <recommendedName>
        <fullName evidence="11">Major facilitator superfamily (MFS) profile domain-containing protein</fullName>
    </recommendedName>
</protein>
<feature type="transmembrane region" description="Helical" evidence="8">
    <location>
        <begin position="355"/>
        <end position="378"/>
    </location>
</feature>
<dbReference type="Gene3D" id="1.20.1250.20">
    <property type="entry name" value="MFS general substrate transporter like domains"/>
    <property type="match status" value="1"/>
</dbReference>
<gene>
    <name evidence="9" type="ORF">RIMI_LOCUS5753780</name>
</gene>
<keyword evidence="3 8" id="KW-0812">Transmembrane</keyword>
<feature type="transmembrane region" description="Helical" evidence="8">
    <location>
        <begin position="215"/>
        <end position="237"/>
    </location>
</feature>
<evidence type="ECO:0000256" key="4">
    <source>
        <dbReference type="ARBA" id="ARBA00022989"/>
    </source>
</evidence>
<accession>A0ABN9L5U7</accession>
<evidence type="ECO:0000256" key="8">
    <source>
        <dbReference type="SAM" id="Phobius"/>
    </source>
</evidence>
<keyword evidence="2" id="KW-0813">Transport</keyword>
<evidence type="ECO:0000256" key="5">
    <source>
        <dbReference type="ARBA" id="ARBA00023055"/>
    </source>
</evidence>
<keyword evidence="4 8" id="KW-1133">Transmembrane helix</keyword>
<feature type="transmembrane region" description="Helical" evidence="8">
    <location>
        <begin position="314"/>
        <end position="335"/>
    </location>
</feature>
<reference evidence="9" key="1">
    <citation type="submission" date="2023-07" db="EMBL/GenBank/DDBJ databases">
        <authorList>
            <person name="Stuckert A."/>
        </authorList>
    </citation>
    <scope>NUCLEOTIDE SEQUENCE</scope>
</reference>
<evidence type="ECO:0000313" key="10">
    <source>
        <dbReference type="Proteomes" id="UP001176940"/>
    </source>
</evidence>
<feature type="transmembrane region" description="Helical" evidence="8">
    <location>
        <begin position="116"/>
        <end position="136"/>
    </location>
</feature>
<dbReference type="InterPro" id="IPR011701">
    <property type="entry name" value="MFS"/>
</dbReference>
<dbReference type="Pfam" id="PF07690">
    <property type="entry name" value="MFS_1"/>
    <property type="match status" value="1"/>
</dbReference>
<evidence type="ECO:0008006" key="11">
    <source>
        <dbReference type="Google" id="ProtNLM"/>
    </source>
</evidence>
<evidence type="ECO:0000313" key="9">
    <source>
        <dbReference type="EMBL" id="CAJ0934056.1"/>
    </source>
</evidence>
<feature type="transmembrane region" description="Helical" evidence="8">
    <location>
        <begin position="170"/>
        <end position="195"/>
    </location>
</feature>
<feature type="transmembrane region" description="Helical" evidence="8">
    <location>
        <begin position="84"/>
        <end position="101"/>
    </location>
</feature>
<evidence type="ECO:0000256" key="6">
    <source>
        <dbReference type="ARBA" id="ARBA00023136"/>
    </source>
</evidence>
<comment type="similarity">
    <text evidence="7">Belongs to the major facilitator superfamily. Spinster (TC 2.A.1.49) family.</text>
</comment>
<keyword evidence="10" id="KW-1185">Reference proteome</keyword>
<evidence type="ECO:0000256" key="2">
    <source>
        <dbReference type="ARBA" id="ARBA00022448"/>
    </source>
</evidence>
<dbReference type="Proteomes" id="UP001176940">
    <property type="component" value="Unassembled WGS sequence"/>
</dbReference>
<name>A0ABN9L5U7_9NEOB</name>
<evidence type="ECO:0000256" key="1">
    <source>
        <dbReference type="ARBA" id="ARBA00004127"/>
    </source>
</evidence>
<feature type="transmembrane region" description="Helical" evidence="8">
    <location>
        <begin position="275"/>
        <end position="302"/>
    </location>
</feature>
<dbReference type="EMBL" id="CAUEEQ010009994">
    <property type="protein sequence ID" value="CAJ0934056.1"/>
    <property type="molecule type" value="Genomic_DNA"/>
</dbReference>
<dbReference type="InterPro" id="IPR036259">
    <property type="entry name" value="MFS_trans_sf"/>
</dbReference>
<feature type="transmembrane region" description="Helical" evidence="8">
    <location>
        <begin position="49"/>
        <end position="72"/>
    </location>
</feature>
<dbReference type="InterPro" id="IPR044770">
    <property type="entry name" value="MFS_spinster-like"/>
</dbReference>
<dbReference type="SUPFAM" id="SSF103473">
    <property type="entry name" value="MFS general substrate transporter"/>
    <property type="match status" value="1"/>
</dbReference>
<comment type="caution">
    <text evidence="9">The sequence shown here is derived from an EMBL/GenBank/DDBJ whole genome shotgun (WGS) entry which is preliminary data.</text>
</comment>
<dbReference type="PANTHER" id="PTHR23505">
    <property type="entry name" value="SPINSTER"/>
    <property type="match status" value="1"/>
</dbReference>
<evidence type="ECO:0000256" key="3">
    <source>
        <dbReference type="ARBA" id="ARBA00022692"/>
    </source>
</evidence>